<reference evidence="9" key="2">
    <citation type="journal article" date="2018" name="BMC Genomics">
        <title>A manually annotated Actinidia chinensis var. chinensis (kiwifruit) genome highlights the challenges associated with draft genomes and gene prediction in plants.</title>
        <authorList>
            <person name="Pilkington S.M."/>
            <person name="Crowhurst R."/>
            <person name="Hilario E."/>
            <person name="Nardozza S."/>
            <person name="Fraser L."/>
            <person name="Peng Y."/>
            <person name="Gunaseelan K."/>
            <person name="Simpson R."/>
            <person name="Tahir J."/>
            <person name="Deroles S.C."/>
            <person name="Templeton K."/>
            <person name="Luo Z."/>
            <person name="Davy M."/>
            <person name="Cheng C."/>
            <person name="McNeilage M."/>
            <person name="Scaglione D."/>
            <person name="Liu Y."/>
            <person name="Zhang Q."/>
            <person name="Datson P."/>
            <person name="De Silva N."/>
            <person name="Gardiner S.E."/>
            <person name="Bassett H."/>
            <person name="Chagne D."/>
            <person name="McCallum J."/>
            <person name="Dzierzon H."/>
            <person name="Deng C."/>
            <person name="Wang Y.Y."/>
            <person name="Barron L."/>
            <person name="Manako K."/>
            <person name="Bowen J."/>
            <person name="Foster T.M."/>
            <person name="Erridge Z.A."/>
            <person name="Tiffin H."/>
            <person name="Waite C.N."/>
            <person name="Davies K.M."/>
            <person name="Grierson E.P."/>
            <person name="Laing W.A."/>
            <person name="Kirk R."/>
            <person name="Chen X."/>
            <person name="Wood M."/>
            <person name="Montefiori M."/>
            <person name="Brummell D.A."/>
            <person name="Schwinn K.E."/>
            <person name="Catanach A."/>
            <person name="Fullerton C."/>
            <person name="Li D."/>
            <person name="Meiyalaghan S."/>
            <person name="Nieuwenhuizen N."/>
            <person name="Read N."/>
            <person name="Prakash R."/>
            <person name="Hunter D."/>
            <person name="Zhang H."/>
            <person name="McKenzie M."/>
            <person name="Knabel M."/>
            <person name="Harris A."/>
            <person name="Allan A.C."/>
            <person name="Gleave A."/>
            <person name="Chen A."/>
            <person name="Janssen B.J."/>
            <person name="Plunkett B."/>
            <person name="Ampomah-Dwamena C."/>
            <person name="Voogd C."/>
            <person name="Leif D."/>
            <person name="Lafferty D."/>
            <person name="Souleyre E.J.F."/>
            <person name="Varkonyi-Gasic E."/>
            <person name="Gambi F."/>
            <person name="Hanley J."/>
            <person name="Yao J.L."/>
            <person name="Cheung J."/>
            <person name="David K.M."/>
            <person name="Warren B."/>
            <person name="Marsh K."/>
            <person name="Snowden K.C."/>
            <person name="Lin-Wang K."/>
            <person name="Brian L."/>
            <person name="Martinez-Sanchez M."/>
            <person name="Wang M."/>
            <person name="Ileperuma N."/>
            <person name="Macnee N."/>
            <person name="Campin R."/>
            <person name="McAtee P."/>
            <person name="Drummond R.S.M."/>
            <person name="Espley R.V."/>
            <person name="Ireland H.S."/>
            <person name="Wu R."/>
            <person name="Atkinson R.G."/>
            <person name="Karunairetnam S."/>
            <person name="Bulley S."/>
            <person name="Chunkath S."/>
            <person name="Hanley Z."/>
            <person name="Storey R."/>
            <person name="Thrimawithana A.H."/>
            <person name="Thomson S."/>
            <person name="David C."/>
            <person name="Testolin R."/>
            <person name="Huang H."/>
            <person name="Hellens R.P."/>
            <person name="Schaffer R.J."/>
        </authorList>
    </citation>
    <scope>NUCLEOTIDE SEQUENCE [LARGE SCALE GENOMIC DNA]</scope>
    <source>
        <strain evidence="9">cv. Red5</strain>
    </source>
</reference>
<name>A0A2R6PEB5_ACTCC</name>
<dbReference type="Gramene" id="PSR89751">
    <property type="protein sequence ID" value="PSR89751"/>
    <property type="gene ID" value="CEY00_Acc29957"/>
</dbReference>
<dbReference type="AlphaFoldDB" id="A0A2R6PEB5"/>
<evidence type="ECO:0000256" key="5">
    <source>
        <dbReference type="ARBA" id="ARBA00022833"/>
    </source>
</evidence>
<evidence type="ECO:0000256" key="3">
    <source>
        <dbReference type="ARBA" id="ARBA00022723"/>
    </source>
</evidence>
<dbReference type="Pfam" id="PF13639">
    <property type="entry name" value="zf-RING_2"/>
    <property type="match status" value="1"/>
</dbReference>
<dbReference type="Gene3D" id="3.30.40.10">
    <property type="entry name" value="Zinc/RING finger domain, C3HC4 (zinc finger)"/>
    <property type="match status" value="1"/>
</dbReference>
<dbReference type="EMBL" id="NKQK01000026">
    <property type="protein sequence ID" value="PSR89751.1"/>
    <property type="molecule type" value="Genomic_DNA"/>
</dbReference>
<sequence>MSTNTDYPFRIVNRYVTVSNDQFLEFNVDNPIHVELSFINSPYDQPLCGSTVWSILDHDELQSRDTALSSLSPILCLMGIPDHVQISLVYRVSTSSMAMTANRIRRVDSNRRVIPGIMVFVWVGVRVSDDEAESVALAMAESFGVAMFEPVLEKVVVRDGLGSVDRCAICLDEFRVGSEVTRIPCSHMYHDDCIVSWLKTSNSCPLCRYEMPSSSF</sequence>
<dbReference type="Proteomes" id="UP000241394">
    <property type="component" value="Chromosome LG26"/>
</dbReference>
<keyword evidence="9" id="KW-1185">Reference proteome</keyword>
<keyword evidence="3" id="KW-0479">Metal-binding</keyword>
<dbReference type="SUPFAM" id="SSF57850">
    <property type="entry name" value="RING/U-box"/>
    <property type="match status" value="1"/>
</dbReference>
<evidence type="ECO:0000256" key="4">
    <source>
        <dbReference type="ARBA" id="ARBA00022771"/>
    </source>
</evidence>
<evidence type="ECO:0000256" key="2">
    <source>
        <dbReference type="ARBA" id="ARBA00012483"/>
    </source>
</evidence>
<comment type="catalytic activity">
    <reaction evidence="1">
        <text>S-ubiquitinyl-[E2 ubiquitin-conjugating enzyme]-L-cysteine + [acceptor protein]-L-lysine = [E2 ubiquitin-conjugating enzyme]-L-cysteine + N(6)-ubiquitinyl-[acceptor protein]-L-lysine.</text>
        <dbReference type="EC" id="2.3.2.27"/>
    </reaction>
</comment>
<evidence type="ECO:0000313" key="8">
    <source>
        <dbReference type="EMBL" id="PSR89751.1"/>
    </source>
</evidence>
<accession>A0A2R6PEB5</accession>
<dbReference type="STRING" id="1590841.A0A2R6PEB5"/>
<dbReference type="PROSITE" id="PS50089">
    <property type="entry name" value="ZF_RING_2"/>
    <property type="match status" value="1"/>
</dbReference>
<dbReference type="InParanoid" id="A0A2R6PEB5"/>
<evidence type="ECO:0000256" key="6">
    <source>
        <dbReference type="PROSITE-ProRule" id="PRU00175"/>
    </source>
</evidence>
<dbReference type="InterPro" id="IPR013083">
    <property type="entry name" value="Znf_RING/FYVE/PHD"/>
</dbReference>
<feature type="domain" description="RING-type" evidence="7">
    <location>
        <begin position="167"/>
        <end position="208"/>
    </location>
</feature>
<proteinExistence type="predicted"/>
<evidence type="ECO:0000256" key="1">
    <source>
        <dbReference type="ARBA" id="ARBA00000900"/>
    </source>
</evidence>
<dbReference type="EC" id="2.3.2.27" evidence="2"/>
<dbReference type="CDD" id="cd16454">
    <property type="entry name" value="RING-H2_PA-TM-RING"/>
    <property type="match status" value="1"/>
</dbReference>
<organism evidence="8 9">
    <name type="scientific">Actinidia chinensis var. chinensis</name>
    <name type="common">Chinese soft-hair kiwi</name>
    <dbReference type="NCBI Taxonomy" id="1590841"/>
    <lineage>
        <taxon>Eukaryota</taxon>
        <taxon>Viridiplantae</taxon>
        <taxon>Streptophyta</taxon>
        <taxon>Embryophyta</taxon>
        <taxon>Tracheophyta</taxon>
        <taxon>Spermatophyta</taxon>
        <taxon>Magnoliopsida</taxon>
        <taxon>eudicotyledons</taxon>
        <taxon>Gunneridae</taxon>
        <taxon>Pentapetalae</taxon>
        <taxon>asterids</taxon>
        <taxon>Ericales</taxon>
        <taxon>Actinidiaceae</taxon>
        <taxon>Actinidia</taxon>
    </lineage>
</organism>
<protein>
    <recommendedName>
        <fullName evidence="2">RING-type E3 ubiquitin transferase</fullName>
        <ecNumber evidence="2">2.3.2.27</ecNumber>
    </recommendedName>
</protein>
<keyword evidence="5" id="KW-0862">Zinc</keyword>
<reference evidence="8 9" key="1">
    <citation type="submission" date="2017-07" db="EMBL/GenBank/DDBJ databases">
        <title>An improved, manually edited Actinidia chinensis var. chinensis (kiwifruit) genome highlights the challenges associated with draft genomes and gene prediction in plants.</title>
        <authorList>
            <person name="Pilkington S."/>
            <person name="Crowhurst R."/>
            <person name="Hilario E."/>
            <person name="Nardozza S."/>
            <person name="Fraser L."/>
            <person name="Peng Y."/>
            <person name="Gunaseelan K."/>
            <person name="Simpson R."/>
            <person name="Tahir J."/>
            <person name="Deroles S."/>
            <person name="Templeton K."/>
            <person name="Luo Z."/>
            <person name="Davy M."/>
            <person name="Cheng C."/>
            <person name="Mcneilage M."/>
            <person name="Scaglione D."/>
            <person name="Liu Y."/>
            <person name="Zhang Q."/>
            <person name="Datson P."/>
            <person name="De Silva N."/>
            <person name="Gardiner S."/>
            <person name="Bassett H."/>
            <person name="Chagne D."/>
            <person name="Mccallum J."/>
            <person name="Dzierzon H."/>
            <person name="Deng C."/>
            <person name="Wang Y.-Y."/>
            <person name="Barron N."/>
            <person name="Manako K."/>
            <person name="Bowen J."/>
            <person name="Foster T."/>
            <person name="Erridge Z."/>
            <person name="Tiffin H."/>
            <person name="Waite C."/>
            <person name="Davies K."/>
            <person name="Grierson E."/>
            <person name="Laing W."/>
            <person name="Kirk R."/>
            <person name="Chen X."/>
            <person name="Wood M."/>
            <person name="Montefiori M."/>
            <person name="Brummell D."/>
            <person name="Schwinn K."/>
            <person name="Catanach A."/>
            <person name="Fullerton C."/>
            <person name="Li D."/>
            <person name="Meiyalaghan S."/>
            <person name="Nieuwenhuizen N."/>
            <person name="Read N."/>
            <person name="Prakash R."/>
            <person name="Hunter D."/>
            <person name="Zhang H."/>
            <person name="Mckenzie M."/>
            <person name="Knabel M."/>
            <person name="Harris A."/>
            <person name="Allan A."/>
            <person name="Chen A."/>
            <person name="Janssen B."/>
            <person name="Plunkett B."/>
            <person name="Dwamena C."/>
            <person name="Voogd C."/>
            <person name="Leif D."/>
            <person name="Lafferty D."/>
            <person name="Souleyre E."/>
            <person name="Varkonyi-Gasic E."/>
            <person name="Gambi F."/>
            <person name="Hanley J."/>
            <person name="Yao J.-L."/>
            <person name="Cheung J."/>
            <person name="David K."/>
            <person name="Warren B."/>
            <person name="Marsh K."/>
            <person name="Snowden K."/>
            <person name="Lin-Wang K."/>
            <person name="Brian L."/>
            <person name="Martinez-Sanchez M."/>
            <person name="Wang M."/>
            <person name="Ileperuma N."/>
            <person name="Macnee N."/>
            <person name="Campin R."/>
            <person name="Mcatee P."/>
            <person name="Drummond R."/>
            <person name="Espley R."/>
            <person name="Ireland H."/>
            <person name="Wu R."/>
            <person name="Atkinson R."/>
            <person name="Karunairetnam S."/>
            <person name="Bulley S."/>
            <person name="Chunkath S."/>
            <person name="Hanley Z."/>
            <person name="Storey R."/>
            <person name="Thrimawithana A."/>
            <person name="Thomson S."/>
            <person name="David C."/>
            <person name="Testolin R."/>
        </authorList>
    </citation>
    <scope>NUCLEOTIDE SEQUENCE [LARGE SCALE GENOMIC DNA]</scope>
    <source>
        <strain evidence="9">cv. Red5</strain>
        <tissue evidence="8">Young leaf</tissue>
    </source>
</reference>
<comment type="caution">
    <text evidence="8">The sequence shown here is derived from an EMBL/GenBank/DDBJ whole genome shotgun (WGS) entry which is preliminary data.</text>
</comment>
<dbReference type="PANTHER" id="PTHR15710:SF196">
    <property type="entry name" value="F6A14.12 PROTEIN-RELATED"/>
    <property type="match status" value="1"/>
</dbReference>
<dbReference type="PANTHER" id="PTHR15710">
    <property type="entry name" value="E3 UBIQUITIN-PROTEIN LIGASE PRAJA"/>
    <property type="match status" value="1"/>
</dbReference>
<dbReference type="GO" id="GO:0008270">
    <property type="term" value="F:zinc ion binding"/>
    <property type="evidence" value="ECO:0007669"/>
    <property type="project" value="UniProtKB-KW"/>
</dbReference>
<dbReference type="OrthoDB" id="4348522at2759"/>
<gene>
    <name evidence="8" type="ORF">CEY00_Acc29957</name>
</gene>
<evidence type="ECO:0000313" key="9">
    <source>
        <dbReference type="Proteomes" id="UP000241394"/>
    </source>
</evidence>
<dbReference type="InterPro" id="IPR001841">
    <property type="entry name" value="Znf_RING"/>
</dbReference>
<keyword evidence="4 6" id="KW-0863">Zinc-finger</keyword>
<evidence type="ECO:0000259" key="7">
    <source>
        <dbReference type="PROSITE" id="PS50089"/>
    </source>
</evidence>
<dbReference type="GO" id="GO:0005737">
    <property type="term" value="C:cytoplasm"/>
    <property type="evidence" value="ECO:0007669"/>
    <property type="project" value="TreeGrafter"/>
</dbReference>
<dbReference type="GO" id="GO:0016567">
    <property type="term" value="P:protein ubiquitination"/>
    <property type="evidence" value="ECO:0007669"/>
    <property type="project" value="TreeGrafter"/>
</dbReference>
<dbReference type="GO" id="GO:0061630">
    <property type="term" value="F:ubiquitin protein ligase activity"/>
    <property type="evidence" value="ECO:0007669"/>
    <property type="project" value="UniProtKB-EC"/>
</dbReference>
<dbReference type="SMART" id="SM00184">
    <property type="entry name" value="RING"/>
    <property type="match status" value="1"/>
</dbReference>